<accession>A0A081PLH6</accession>
<dbReference type="eggNOG" id="COG1633">
    <property type="taxonomic scope" value="Bacteria"/>
</dbReference>
<keyword evidence="3" id="KW-1185">Reference proteome</keyword>
<dbReference type="Proteomes" id="UP000028007">
    <property type="component" value="Unassembled WGS sequence"/>
</dbReference>
<proteinExistence type="predicted"/>
<evidence type="ECO:0000313" key="3">
    <source>
        <dbReference type="Proteomes" id="UP000028007"/>
    </source>
</evidence>
<dbReference type="SUPFAM" id="SSF47240">
    <property type="entry name" value="Ferritin-like"/>
    <property type="match status" value="1"/>
</dbReference>
<gene>
    <name evidence="2" type="ORF">N180_11130</name>
</gene>
<sequence length="151" mass="16719">MENKQQIISDLQGLIAILNDGKEGYQSASEATDKIELQGVFLKYAAQRAAYAEQLKTHILTHGGESENESGGILGALHRTWIDIKQALSSKEDTAILEAVVTGEKAALEKYDDVIKDRQDHVDHLPLLQEQRTGILDALKEIETLLIQRNA</sequence>
<dbReference type="EMBL" id="JNFF01000013">
    <property type="protein sequence ID" value="KEQ31549.1"/>
    <property type="molecule type" value="Genomic_DNA"/>
</dbReference>
<dbReference type="NCBIfam" id="TIGR02284">
    <property type="entry name" value="PA2169 family four-helix-bundle protein"/>
    <property type="match status" value="1"/>
</dbReference>
<organism evidence="2 3">
    <name type="scientific">Pedobacter antarcticus 4BY</name>
    <dbReference type="NCBI Taxonomy" id="1358423"/>
    <lineage>
        <taxon>Bacteria</taxon>
        <taxon>Pseudomonadati</taxon>
        <taxon>Bacteroidota</taxon>
        <taxon>Sphingobacteriia</taxon>
        <taxon>Sphingobacteriales</taxon>
        <taxon>Sphingobacteriaceae</taxon>
        <taxon>Pedobacter</taxon>
    </lineage>
</organism>
<dbReference type="Gene3D" id="1.20.1260.10">
    <property type="match status" value="1"/>
</dbReference>
<comment type="caution">
    <text evidence="2">The sequence shown here is derived from an EMBL/GenBank/DDBJ whole genome shotgun (WGS) entry which is preliminary data.</text>
</comment>
<dbReference type="AlphaFoldDB" id="A0A081PLH6"/>
<dbReference type="InterPro" id="IPR012347">
    <property type="entry name" value="Ferritin-like"/>
</dbReference>
<dbReference type="OrthoDB" id="282393at2"/>
<evidence type="ECO:0000313" key="2">
    <source>
        <dbReference type="EMBL" id="KEQ31549.1"/>
    </source>
</evidence>
<dbReference type="InterPro" id="IPR019052">
    <property type="entry name" value="DUF2383"/>
</dbReference>
<dbReference type="InterPro" id="IPR011971">
    <property type="entry name" value="CHP02284"/>
</dbReference>
<reference evidence="2 3" key="1">
    <citation type="journal article" date="1992" name="Int. J. Syst. Bacteriol.">
        <title>Sphingobacterium antarcticus sp. nov. a Psychrotrophic Bacterium from the Soils of Schirmacher Oasis, Antarctica.</title>
        <authorList>
            <person name="Shivaji S."/>
            <person name="Ray M.K."/>
            <person name="Rao N.S."/>
            <person name="Saiserr L."/>
            <person name="Jagannadham M.V."/>
            <person name="Kumar G.S."/>
            <person name="Reddy G."/>
            <person name="Bhargava P.M."/>
        </authorList>
    </citation>
    <scope>NUCLEOTIDE SEQUENCE [LARGE SCALE GENOMIC DNA]</scope>
    <source>
        <strain evidence="2 3">4BY</strain>
    </source>
</reference>
<dbReference type="Pfam" id="PF09537">
    <property type="entry name" value="DUF2383"/>
    <property type="match status" value="1"/>
</dbReference>
<dbReference type="RefSeq" id="WP_037437983.1">
    <property type="nucleotide sequence ID" value="NZ_JNFF01000013.1"/>
</dbReference>
<evidence type="ECO:0000259" key="1">
    <source>
        <dbReference type="Pfam" id="PF09537"/>
    </source>
</evidence>
<name>A0A081PLH6_9SPHI</name>
<protein>
    <recommendedName>
        <fullName evidence="1">DUF2383 domain-containing protein</fullName>
    </recommendedName>
</protein>
<feature type="domain" description="DUF2383" evidence="1">
    <location>
        <begin position="6"/>
        <end position="117"/>
    </location>
</feature>
<dbReference type="InterPro" id="IPR009078">
    <property type="entry name" value="Ferritin-like_SF"/>
</dbReference>